<evidence type="ECO:0000256" key="6">
    <source>
        <dbReference type="SAM" id="Coils"/>
    </source>
</evidence>
<organism evidence="9 10">
    <name type="scientific">Stereocaulon virgatum</name>
    <dbReference type="NCBI Taxonomy" id="373712"/>
    <lineage>
        <taxon>Eukaryota</taxon>
        <taxon>Fungi</taxon>
        <taxon>Dikarya</taxon>
        <taxon>Ascomycota</taxon>
        <taxon>Pezizomycotina</taxon>
        <taxon>Lecanoromycetes</taxon>
        <taxon>OSLEUM clade</taxon>
        <taxon>Lecanoromycetidae</taxon>
        <taxon>Lecanorales</taxon>
        <taxon>Lecanorineae</taxon>
        <taxon>Stereocaulaceae</taxon>
        <taxon>Stereocaulon</taxon>
    </lineage>
</organism>
<evidence type="ECO:0000313" key="9">
    <source>
        <dbReference type="EMBL" id="KAL2048182.1"/>
    </source>
</evidence>
<keyword evidence="5" id="KW-0539">Nucleus</keyword>
<dbReference type="SUPFAM" id="SSF57959">
    <property type="entry name" value="Leucine zipper domain"/>
    <property type="match status" value="1"/>
</dbReference>
<feature type="region of interest" description="Disordered" evidence="7">
    <location>
        <begin position="152"/>
        <end position="227"/>
    </location>
</feature>
<proteinExistence type="predicted"/>
<keyword evidence="4" id="KW-0804">Transcription</keyword>
<dbReference type="SMART" id="SM00338">
    <property type="entry name" value="BRLZ"/>
    <property type="match status" value="1"/>
</dbReference>
<reference evidence="9 10" key="1">
    <citation type="submission" date="2024-09" db="EMBL/GenBank/DDBJ databases">
        <title>Rethinking Asexuality: The Enigmatic Case of Functional Sexual Genes in Lepraria (Stereocaulaceae).</title>
        <authorList>
            <person name="Doellman M."/>
            <person name="Sun Y."/>
            <person name="Barcenas-Pena A."/>
            <person name="Lumbsch H.T."/>
            <person name="Grewe F."/>
        </authorList>
    </citation>
    <scope>NUCLEOTIDE SEQUENCE [LARGE SCALE GENOMIC DNA]</scope>
    <source>
        <strain evidence="9 10">Mercado 3170</strain>
    </source>
</reference>
<feature type="region of interest" description="Disordered" evidence="7">
    <location>
        <begin position="319"/>
        <end position="355"/>
    </location>
</feature>
<keyword evidence="10" id="KW-1185">Reference proteome</keyword>
<evidence type="ECO:0000256" key="7">
    <source>
        <dbReference type="SAM" id="MobiDB-lite"/>
    </source>
</evidence>
<keyword evidence="3" id="KW-0238">DNA-binding</keyword>
<feature type="domain" description="BZIP" evidence="8">
    <location>
        <begin position="224"/>
        <end position="287"/>
    </location>
</feature>
<evidence type="ECO:0000256" key="2">
    <source>
        <dbReference type="ARBA" id="ARBA00023015"/>
    </source>
</evidence>
<dbReference type="InterPro" id="IPR046347">
    <property type="entry name" value="bZIP_sf"/>
</dbReference>
<name>A0ABR4ATL2_9LECA</name>
<dbReference type="PROSITE" id="PS00036">
    <property type="entry name" value="BZIP_BASIC"/>
    <property type="match status" value="1"/>
</dbReference>
<dbReference type="InterPro" id="IPR051027">
    <property type="entry name" value="bZIP_transcription_factors"/>
</dbReference>
<dbReference type="Gene3D" id="1.20.5.170">
    <property type="match status" value="1"/>
</dbReference>
<dbReference type="PRINTS" id="PR00043">
    <property type="entry name" value="LEUZIPPRJUN"/>
</dbReference>
<evidence type="ECO:0000256" key="5">
    <source>
        <dbReference type="ARBA" id="ARBA00023242"/>
    </source>
</evidence>
<evidence type="ECO:0000256" key="1">
    <source>
        <dbReference type="ARBA" id="ARBA00004123"/>
    </source>
</evidence>
<dbReference type="InterPro" id="IPR002112">
    <property type="entry name" value="Leuzip_Jun"/>
</dbReference>
<protein>
    <recommendedName>
        <fullName evidence="8">BZIP domain-containing protein</fullName>
    </recommendedName>
</protein>
<dbReference type="PROSITE" id="PS50217">
    <property type="entry name" value="BZIP"/>
    <property type="match status" value="1"/>
</dbReference>
<evidence type="ECO:0000259" key="8">
    <source>
        <dbReference type="PROSITE" id="PS50217"/>
    </source>
</evidence>
<feature type="coiled-coil region" evidence="6">
    <location>
        <begin position="242"/>
        <end position="276"/>
    </location>
</feature>
<sequence>MTATTQRYMSASTYGPANMFAQPTSRNTAKSNEYVKMFGNRTPNSQTIQPQQTQKQASRGSNLGQLNTDESSFFDFDPPSNTGSPFPNAGFSTPGAAGLPWGADLNGFHPLSPPDSAVFSPKDWPYANGYQQAAPANILTNIDPANTRAQYGQVTPPDDDNDNESLLGLYEGRHTQPMQGISTGRKRKRNMFVANEQTSQSPKRARKYASRGGPNTSELIKPEDAKRSKFLERNRVAASKCRQKKKEWTQNLENRARELQKNNSSLRMMVDSLRQEILFLKGEMLKHNSCGCEHIQEFLKSGGNSFSDFRDDDIVFKREQSPIQSMPGSRAESVGAASGRGLDDADPASPVVQPTNASIADDENALEALLSESINHDTSDEAIAFQVAG</sequence>
<keyword evidence="2" id="KW-0805">Transcription regulation</keyword>
<dbReference type="EMBL" id="JBEFKJ010000001">
    <property type="protein sequence ID" value="KAL2048182.1"/>
    <property type="molecule type" value="Genomic_DNA"/>
</dbReference>
<feature type="compositionally biased region" description="Polar residues" evidence="7">
    <location>
        <begin position="1"/>
        <end position="31"/>
    </location>
</feature>
<feature type="compositionally biased region" description="Polar residues" evidence="7">
    <location>
        <begin position="57"/>
        <end position="71"/>
    </location>
</feature>
<evidence type="ECO:0000313" key="10">
    <source>
        <dbReference type="Proteomes" id="UP001590950"/>
    </source>
</evidence>
<feature type="compositionally biased region" description="Low complexity" evidence="7">
    <location>
        <begin position="46"/>
        <end position="56"/>
    </location>
</feature>
<gene>
    <name evidence="9" type="ORF">N7G274_000093</name>
</gene>
<dbReference type="Pfam" id="PF00170">
    <property type="entry name" value="bZIP_1"/>
    <property type="match status" value="1"/>
</dbReference>
<accession>A0ABR4ATL2</accession>
<dbReference type="PANTHER" id="PTHR19304">
    <property type="entry name" value="CYCLIC-AMP RESPONSE ELEMENT BINDING PROTEIN"/>
    <property type="match status" value="1"/>
</dbReference>
<feature type="region of interest" description="Disordered" evidence="7">
    <location>
        <begin position="1"/>
        <end position="83"/>
    </location>
</feature>
<dbReference type="CDD" id="cd14687">
    <property type="entry name" value="bZIP_ATF2"/>
    <property type="match status" value="1"/>
</dbReference>
<comment type="caution">
    <text evidence="9">The sequence shown here is derived from an EMBL/GenBank/DDBJ whole genome shotgun (WGS) entry which is preliminary data.</text>
</comment>
<keyword evidence="6" id="KW-0175">Coiled coil</keyword>
<dbReference type="Proteomes" id="UP001590950">
    <property type="component" value="Unassembled WGS sequence"/>
</dbReference>
<comment type="subcellular location">
    <subcellularLocation>
        <location evidence="1">Nucleus</location>
    </subcellularLocation>
</comment>
<dbReference type="InterPro" id="IPR004827">
    <property type="entry name" value="bZIP"/>
</dbReference>
<evidence type="ECO:0000256" key="4">
    <source>
        <dbReference type="ARBA" id="ARBA00023163"/>
    </source>
</evidence>
<evidence type="ECO:0000256" key="3">
    <source>
        <dbReference type="ARBA" id="ARBA00023125"/>
    </source>
</evidence>